<dbReference type="NCBIfam" id="NF041874">
    <property type="entry name" value="EPS_EpsC"/>
    <property type="match status" value="1"/>
</dbReference>
<organism evidence="7 8">
    <name type="scientific">Vicingus serpentipes</name>
    <dbReference type="NCBI Taxonomy" id="1926625"/>
    <lineage>
        <taxon>Bacteria</taxon>
        <taxon>Pseudomonadati</taxon>
        <taxon>Bacteroidota</taxon>
        <taxon>Flavobacteriia</taxon>
        <taxon>Flavobacteriales</taxon>
        <taxon>Vicingaceae</taxon>
        <taxon>Vicingus</taxon>
    </lineage>
</organism>
<evidence type="ECO:0000256" key="3">
    <source>
        <dbReference type="ARBA" id="ARBA00022605"/>
    </source>
</evidence>
<dbReference type="RefSeq" id="WP_147099109.1">
    <property type="nucleotide sequence ID" value="NZ_VOOS01000002.1"/>
</dbReference>
<evidence type="ECO:0000256" key="4">
    <source>
        <dbReference type="ARBA" id="ARBA00022679"/>
    </source>
</evidence>
<dbReference type="Gene3D" id="1.10.3130.10">
    <property type="entry name" value="serine acetyltransferase, domain 1"/>
    <property type="match status" value="1"/>
</dbReference>
<evidence type="ECO:0000313" key="8">
    <source>
        <dbReference type="Proteomes" id="UP000321721"/>
    </source>
</evidence>
<dbReference type="EMBL" id="VOOS01000002">
    <property type="protein sequence ID" value="TXB65862.1"/>
    <property type="molecule type" value="Genomic_DNA"/>
</dbReference>
<accession>A0A5C6RWY4</accession>
<proteinExistence type="inferred from homology"/>
<keyword evidence="5" id="KW-0012">Acyltransferase</keyword>
<reference evidence="7 8" key="1">
    <citation type="submission" date="2019-08" db="EMBL/GenBank/DDBJ databases">
        <title>Genome of Vicingus serpentipes NCIMB 15042.</title>
        <authorList>
            <person name="Bowman J.P."/>
        </authorList>
    </citation>
    <scope>NUCLEOTIDE SEQUENCE [LARGE SCALE GENOMIC DNA]</scope>
    <source>
        <strain evidence="7 8">NCIMB 15042</strain>
    </source>
</reference>
<dbReference type="InterPro" id="IPR053376">
    <property type="entry name" value="Serine_acetyltransferase"/>
</dbReference>
<keyword evidence="3" id="KW-0028">Amino-acid biosynthesis</keyword>
<dbReference type="GO" id="GO:0009001">
    <property type="term" value="F:serine O-acetyltransferase activity"/>
    <property type="evidence" value="ECO:0007669"/>
    <property type="project" value="UniProtKB-EC"/>
</dbReference>
<dbReference type="Proteomes" id="UP000321721">
    <property type="component" value="Unassembled WGS sequence"/>
</dbReference>
<dbReference type="PANTHER" id="PTHR42811">
    <property type="entry name" value="SERINE ACETYLTRANSFERASE"/>
    <property type="match status" value="1"/>
</dbReference>
<evidence type="ECO:0000256" key="2">
    <source>
        <dbReference type="ARBA" id="ARBA00013266"/>
    </source>
</evidence>
<dbReference type="SUPFAM" id="SSF51161">
    <property type="entry name" value="Trimeric LpxA-like enzymes"/>
    <property type="match status" value="1"/>
</dbReference>
<evidence type="ECO:0000256" key="6">
    <source>
        <dbReference type="ARBA" id="ARBA00049486"/>
    </source>
</evidence>
<name>A0A5C6RWY4_9FLAO</name>
<comment type="catalytic activity">
    <reaction evidence="6">
        <text>L-serine + acetyl-CoA = O-acetyl-L-serine + CoA</text>
        <dbReference type="Rhea" id="RHEA:24560"/>
        <dbReference type="ChEBI" id="CHEBI:33384"/>
        <dbReference type="ChEBI" id="CHEBI:57287"/>
        <dbReference type="ChEBI" id="CHEBI:57288"/>
        <dbReference type="ChEBI" id="CHEBI:58340"/>
        <dbReference type="EC" id="2.3.1.30"/>
    </reaction>
</comment>
<comment type="similarity">
    <text evidence="1">Belongs to the transferase hexapeptide repeat family.</text>
</comment>
<gene>
    <name evidence="7" type="ORF">FRY74_04645</name>
</gene>
<dbReference type="AlphaFoldDB" id="A0A5C6RWY4"/>
<comment type="caution">
    <text evidence="7">The sequence shown here is derived from an EMBL/GenBank/DDBJ whole genome shotgun (WGS) entry which is preliminary data.</text>
</comment>
<dbReference type="OrthoDB" id="9801456at2"/>
<evidence type="ECO:0000313" key="7">
    <source>
        <dbReference type="EMBL" id="TXB65862.1"/>
    </source>
</evidence>
<evidence type="ECO:0000256" key="1">
    <source>
        <dbReference type="ARBA" id="ARBA00007274"/>
    </source>
</evidence>
<dbReference type="InterPro" id="IPR011004">
    <property type="entry name" value="Trimer_LpxA-like_sf"/>
</dbReference>
<dbReference type="InterPro" id="IPR042122">
    <property type="entry name" value="Ser_AcTrfase_N_sf"/>
</dbReference>
<dbReference type="InterPro" id="IPR045304">
    <property type="entry name" value="LbH_SAT"/>
</dbReference>
<sequence length="245" mass="27939">MNNSKVMLKIRIKDKIDLFTKELFYYLFENDKVQFKKIKRLYDEFTATLSIANSDEIWDQFILQIETIRTKINLDAKAIEENDPAAKSIEEVYYAYPGFYAIVIYRLSHEFHKLNLPIVPRIMSEYAHSKTGTDIHSGAQIGDSFFIDHATGTVIGETVIINNNVKIYQGVTLGAFHISKNLKTKKRHPTIGDNVIIYANATILGGETIIGKNSTIGANVWITESIPENSFVYHEFKSIVKPKNK</sequence>
<dbReference type="EC" id="2.3.1.30" evidence="2"/>
<dbReference type="GO" id="GO:0008652">
    <property type="term" value="P:amino acid biosynthetic process"/>
    <property type="evidence" value="ECO:0007669"/>
    <property type="project" value="UniProtKB-KW"/>
</dbReference>
<evidence type="ECO:0000256" key="5">
    <source>
        <dbReference type="ARBA" id="ARBA00023315"/>
    </source>
</evidence>
<keyword evidence="8" id="KW-1185">Reference proteome</keyword>
<keyword evidence="4 7" id="KW-0808">Transferase</keyword>
<dbReference type="Pfam" id="PF00132">
    <property type="entry name" value="Hexapep"/>
    <property type="match status" value="1"/>
</dbReference>
<dbReference type="InterPro" id="IPR001451">
    <property type="entry name" value="Hexapep"/>
</dbReference>
<dbReference type="Gene3D" id="2.160.10.10">
    <property type="entry name" value="Hexapeptide repeat proteins"/>
    <property type="match status" value="1"/>
</dbReference>
<dbReference type="CDD" id="cd03354">
    <property type="entry name" value="LbH_SAT"/>
    <property type="match status" value="1"/>
</dbReference>
<protein>
    <recommendedName>
        <fullName evidence="2">serine O-acetyltransferase</fullName>
        <ecNumber evidence="2">2.3.1.30</ecNumber>
    </recommendedName>
</protein>